<accession>A0ABD5QS79</accession>
<dbReference type="RefSeq" id="WP_136516522.1">
    <property type="nucleotide sequence ID" value="NZ_JBHSKV010000009.1"/>
</dbReference>
<reference evidence="1 2" key="1">
    <citation type="journal article" date="2019" name="Int. J. Syst. Evol. Microbiol.">
        <title>The Global Catalogue of Microorganisms (GCM) 10K type strain sequencing project: providing services to taxonomists for standard genome sequencing and annotation.</title>
        <authorList>
            <consortium name="The Broad Institute Genomics Platform"/>
            <consortium name="The Broad Institute Genome Sequencing Center for Infectious Disease"/>
            <person name="Wu L."/>
            <person name="Ma J."/>
        </authorList>
    </citation>
    <scope>NUCLEOTIDE SEQUENCE [LARGE SCALE GENOMIC DNA]</scope>
    <source>
        <strain evidence="1 2">CGMCC 1.16026</strain>
    </source>
</reference>
<dbReference type="AlphaFoldDB" id="A0ABD5QS79"/>
<dbReference type="EMBL" id="JBHSKV010000009">
    <property type="protein sequence ID" value="MFC5134489.1"/>
    <property type="molecule type" value="Genomic_DNA"/>
</dbReference>
<comment type="caution">
    <text evidence="1">The sequence shown here is derived from an EMBL/GenBank/DDBJ whole genome shotgun (WGS) entry which is preliminary data.</text>
</comment>
<protein>
    <submittedName>
        <fullName evidence="1">Uncharacterized protein</fullName>
    </submittedName>
</protein>
<proteinExistence type="predicted"/>
<evidence type="ECO:0000313" key="2">
    <source>
        <dbReference type="Proteomes" id="UP001596145"/>
    </source>
</evidence>
<gene>
    <name evidence="1" type="ORF">ACFPJA_07115</name>
</gene>
<name>A0ABD5QS79_9EURY</name>
<organism evidence="1 2">
    <name type="scientific">Halorubrum glutamatedens</name>
    <dbReference type="NCBI Taxonomy" id="2707018"/>
    <lineage>
        <taxon>Archaea</taxon>
        <taxon>Methanobacteriati</taxon>
        <taxon>Methanobacteriota</taxon>
        <taxon>Stenosarchaea group</taxon>
        <taxon>Halobacteria</taxon>
        <taxon>Halobacteriales</taxon>
        <taxon>Haloferacaceae</taxon>
        <taxon>Halorubrum</taxon>
    </lineage>
</organism>
<sequence>MTVFEVPQEEPDEDEDFPEGAIKEEFDNIDDFNGYLDSYWRKLCDGDLHVVPGVTDLDADELFDQLSWLSRDWHIEADYGAVTKLTHETENTEDPSGAYFAKDSEDDGPGYFIFYTDESKTEYVDDVLIKDLGRIPQTNKLHVSSHRIERLVNRVTNEPPDHIGEKIGTPYVDEVHTKHKSGSQISSNLGSEKKRSVSFWGKDAASAIPVLRKEFGVLISSVKIKCPYSSGDTYYFAFKIDKNGVLKLKRGNLTDMLHELSPIIEDTLDVKRAYDDTETSFVTIGDSETEISQSTPALIKPGKQDSEDDSQFSADEIQATFDALGNRGYIPIDTYMESDLLYYSTTAYHREDKIYFDIRGDADTLRIFPRADQEKLDTFFGVLKAIHDNADSSAMALSVTEMEGEE</sequence>
<evidence type="ECO:0000313" key="1">
    <source>
        <dbReference type="EMBL" id="MFC5134489.1"/>
    </source>
</evidence>
<keyword evidence="2" id="KW-1185">Reference proteome</keyword>
<dbReference type="Proteomes" id="UP001596145">
    <property type="component" value="Unassembled WGS sequence"/>
</dbReference>